<name>A0A1K0IDB4_CUPNE</name>
<evidence type="ECO:0000256" key="1">
    <source>
        <dbReference type="SAM" id="MobiDB-lite"/>
    </source>
</evidence>
<dbReference type="Pfam" id="PF09867">
    <property type="entry name" value="TagF_N"/>
    <property type="match status" value="1"/>
</dbReference>
<gene>
    <name evidence="2" type="ORF">CNECB9_2260043</name>
</gene>
<evidence type="ECO:0008006" key="3">
    <source>
        <dbReference type="Google" id="ProtNLM"/>
    </source>
</evidence>
<dbReference type="InterPro" id="IPR017748">
    <property type="entry name" value="TagF"/>
</dbReference>
<evidence type="ECO:0000313" key="2">
    <source>
        <dbReference type="EMBL" id="SCU75153.1"/>
    </source>
</evidence>
<proteinExistence type="predicted"/>
<dbReference type="InterPro" id="IPR038225">
    <property type="entry name" value="TagF_sf"/>
</dbReference>
<feature type="region of interest" description="Disordered" evidence="1">
    <location>
        <begin position="189"/>
        <end position="210"/>
    </location>
</feature>
<dbReference type="AlphaFoldDB" id="A0A1K0IDB4"/>
<reference evidence="2" key="1">
    <citation type="submission" date="2016-09" db="EMBL/GenBank/DDBJ databases">
        <authorList>
            <person name="Capua I."/>
            <person name="De Benedictis P."/>
            <person name="Joannis T."/>
            <person name="Lombin L.H."/>
            <person name="Cattoli G."/>
        </authorList>
    </citation>
    <scope>NUCLEOTIDE SEQUENCE</scope>
    <source>
        <strain evidence="2">B9</strain>
    </source>
</reference>
<organism evidence="2">
    <name type="scientific">Cupriavidus necator</name>
    <name type="common">Alcaligenes eutrophus</name>
    <name type="synonym">Ralstonia eutropha</name>
    <dbReference type="NCBI Taxonomy" id="106590"/>
    <lineage>
        <taxon>Bacteria</taxon>
        <taxon>Pseudomonadati</taxon>
        <taxon>Pseudomonadota</taxon>
        <taxon>Betaproteobacteria</taxon>
        <taxon>Burkholderiales</taxon>
        <taxon>Burkholderiaceae</taxon>
        <taxon>Cupriavidus</taxon>
    </lineage>
</organism>
<protein>
    <recommendedName>
        <fullName evidence="3">Type VI secretion system-associated protein TagF</fullName>
    </recommendedName>
</protein>
<accession>A0A1K0IDB4</accession>
<dbReference type="EMBL" id="FMSH01000142">
    <property type="protein sequence ID" value="SCU75153.1"/>
    <property type="molecule type" value="Genomic_DNA"/>
</dbReference>
<dbReference type="Gene3D" id="3.40.1730.10">
    <property type="entry name" value="pa0076 domain"/>
    <property type="match status" value="1"/>
</dbReference>
<sequence length="245" mass="26932">MSREVRVITAPSIFGKLPALGDFVRHNAPLDQVQAWRSWFDHRDDEFPASAASRSEGGNVRHWLHLTPPSLSVQSRLRPSEPCLFILRPRGLQFPSESSYLLGVLAASHDRVGRRYPLVVWQAASAQWAGHILAAPAQWLTDLVQIVHGHTHMAGRTGLAAAVDDLWARHRPGWRDRIQLSLRRLADASRPGASSDGVIGPKSTRDDWPPGLLRDGSLGSVWQSAAHCAIEIDGVASIRRIVAGL</sequence>